<feature type="non-terminal residue" evidence="1">
    <location>
        <position position="1"/>
    </location>
</feature>
<reference evidence="1" key="1">
    <citation type="journal article" date="2015" name="Nature">
        <title>Complex archaea that bridge the gap between prokaryotes and eukaryotes.</title>
        <authorList>
            <person name="Spang A."/>
            <person name="Saw J.H."/>
            <person name="Jorgensen S.L."/>
            <person name="Zaremba-Niedzwiedzka K."/>
            <person name="Martijn J."/>
            <person name="Lind A.E."/>
            <person name="van Eijk R."/>
            <person name="Schleper C."/>
            <person name="Guy L."/>
            <person name="Ettema T.J."/>
        </authorList>
    </citation>
    <scope>NUCLEOTIDE SEQUENCE</scope>
</reference>
<dbReference type="InterPro" id="IPR027417">
    <property type="entry name" value="P-loop_NTPase"/>
</dbReference>
<dbReference type="AlphaFoldDB" id="A0A0F9B177"/>
<name>A0A0F9B177_9ZZZZ</name>
<dbReference type="Gene3D" id="3.40.50.300">
    <property type="entry name" value="P-loop containing nucleotide triphosphate hydrolases"/>
    <property type="match status" value="1"/>
</dbReference>
<comment type="caution">
    <text evidence="1">The sequence shown here is derived from an EMBL/GenBank/DDBJ whole genome shotgun (WGS) entry which is preliminary data.</text>
</comment>
<evidence type="ECO:0000313" key="1">
    <source>
        <dbReference type="EMBL" id="KKK84394.1"/>
    </source>
</evidence>
<dbReference type="EMBL" id="LAZR01051799">
    <property type="protein sequence ID" value="KKK84394.1"/>
    <property type="molecule type" value="Genomic_DNA"/>
</dbReference>
<proteinExistence type="predicted"/>
<organism evidence="1">
    <name type="scientific">marine sediment metagenome</name>
    <dbReference type="NCBI Taxonomy" id="412755"/>
    <lineage>
        <taxon>unclassified sequences</taxon>
        <taxon>metagenomes</taxon>
        <taxon>ecological metagenomes</taxon>
    </lineage>
</organism>
<sequence>TWTLHVRETVAGRPNLLSYFKPWHAIYLDTWAWIMILIARQMWKSNYLMARMAYKMTMKPASTVLYGTYEDPSLIKFSKKFRNQLWSATDKLRPWVKGSTIGNAQSVELINESIAWLITHLGGFTHAEGESTDDQDWDEAQYLDWANYIQADQAQSFTRGTFVATGKGGDEDSEYHEMWKQTDQRKWKYSKDDIYIDSAGKEFPGQGWRKHLDFNDDGLVWGEYLTKDNVLDGNWTITKPENSSQHGYTLSQYEAPWIALTKADAVNLYNLLPKRSIEGVLTDPNVTHSDFIKNIEAGFVRGERVPFPKQSMYDLCVSTLSMLEPSEVDYGLGDLYLGADWGGGGRTILWVYQVLNEQYPVFRLINAKRVETNDVHEQYQVLIQLRTFLIFLRTSYNA</sequence>
<gene>
    <name evidence="1" type="ORF">LCGC14_2783780</name>
</gene>
<accession>A0A0F9B177</accession>
<protein>
    <recommendedName>
        <fullName evidence="2">Terminase large subunit gp17-like C-terminal domain-containing protein</fullName>
    </recommendedName>
</protein>
<evidence type="ECO:0008006" key="2">
    <source>
        <dbReference type="Google" id="ProtNLM"/>
    </source>
</evidence>